<dbReference type="EMBL" id="JAIWYP010000012">
    <property type="protein sequence ID" value="KAH3728478.1"/>
    <property type="molecule type" value="Genomic_DNA"/>
</dbReference>
<sequence length="77" mass="8263">MSRSLLQVPRLFKRLSGTVADCLGVSYRCPDGHDIVVDCLGVSCRCLDGLGIVTDRLGVSCMCIAGMLDFLKPSQTV</sequence>
<gene>
    <name evidence="1" type="ORF">DPMN_054435</name>
</gene>
<dbReference type="Proteomes" id="UP000828390">
    <property type="component" value="Unassembled WGS sequence"/>
</dbReference>
<proteinExistence type="predicted"/>
<name>A0A9D4CN43_DREPO</name>
<dbReference type="AlphaFoldDB" id="A0A9D4CN43"/>
<reference evidence="1" key="1">
    <citation type="journal article" date="2019" name="bioRxiv">
        <title>The Genome of the Zebra Mussel, Dreissena polymorpha: A Resource for Invasive Species Research.</title>
        <authorList>
            <person name="McCartney M.A."/>
            <person name="Auch B."/>
            <person name="Kono T."/>
            <person name="Mallez S."/>
            <person name="Zhang Y."/>
            <person name="Obille A."/>
            <person name="Becker A."/>
            <person name="Abrahante J.E."/>
            <person name="Garbe J."/>
            <person name="Badalamenti J.P."/>
            <person name="Herman A."/>
            <person name="Mangelson H."/>
            <person name="Liachko I."/>
            <person name="Sullivan S."/>
            <person name="Sone E.D."/>
            <person name="Koren S."/>
            <person name="Silverstein K.A.T."/>
            <person name="Beckman K.B."/>
            <person name="Gohl D.M."/>
        </authorList>
    </citation>
    <scope>NUCLEOTIDE SEQUENCE</scope>
    <source>
        <strain evidence="1">Duluth1</strain>
        <tissue evidence="1">Whole animal</tissue>
    </source>
</reference>
<reference evidence="1" key="2">
    <citation type="submission" date="2020-11" db="EMBL/GenBank/DDBJ databases">
        <authorList>
            <person name="McCartney M.A."/>
            <person name="Auch B."/>
            <person name="Kono T."/>
            <person name="Mallez S."/>
            <person name="Becker A."/>
            <person name="Gohl D.M."/>
            <person name="Silverstein K.A.T."/>
            <person name="Koren S."/>
            <person name="Bechman K.B."/>
            <person name="Herman A."/>
            <person name="Abrahante J.E."/>
            <person name="Garbe J."/>
        </authorList>
    </citation>
    <scope>NUCLEOTIDE SEQUENCE</scope>
    <source>
        <strain evidence="1">Duluth1</strain>
        <tissue evidence="1">Whole animal</tissue>
    </source>
</reference>
<evidence type="ECO:0000313" key="2">
    <source>
        <dbReference type="Proteomes" id="UP000828390"/>
    </source>
</evidence>
<accession>A0A9D4CN43</accession>
<evidence type="ECO:0000313" key="1">
    <source>
        <dbReference type="EMBL" id="KAH3728478.1"/>
    </source>
</evidence>
<comment type="caution">
    <text evidence="1">The sequence shown here is derived from an EMBL/GenBank/DDBJ whole genome shotgun (WGS) entry which is preliminary data.</text>
</comment>
<keyword evidence="2" id="KW-1185">Reference proteome</keyword>
<protein>
    <submittedName>
        <fullName evidence="1">Uncharacterized protein</fullName>
    </submittedName>
</protein>
<organism evidence="1 2">
    <name type="scientific">Dreissena polymorpha</name>
    <name type="common">Zebra mussel</name>
    <name type="synonym">Mytilus polymorpha</name>
    <dbReference type="NCBI Taxonomy" id="45954"/>
    <lineage>
        <taxon>Eukaryota</taxon>
        <taxon>Metazoa</taxon>
        <taxon>Spiralia</taxon>
        <taxon>Lophotrochozoa</taxon>
        <taxon>Mollusca</taxon>
        <taxon>Bivalvia</taxon>
        <taxon>Autobranchia</taxon>
        <taxon>Heteroconchia</taxon>
        <taxon>Euheterodonta</taxon>
        <taxon>Imparidentia</taxon>
        <taxon>Neoheterodontei</taxon>
        <taxon>Myida</taxon>
        <taxon>Dreissenoidea</taxon>
        <taxon>Dreissenidae</taxon>
        <taxon>Dreissena</taxon>
    </lineage>
</organism>